<comment type="similarity">
    <text evidence="2">Belongs to the MotB family.</text>
</comment>
<feature type="region of interest" description="Disordered" evidence="8">
    <location>
        <begin position="1"/>
        <end position="23"/>
    </location>
</feature>
<comment type="caution">
    <text evidence="10">The sequence shown here is derived from an EMBL/GenBank/DDBJ whole genome shotgun (WGS) entry which is preliminary data.</text>
</comment>
<keyword evidence="4" id="KW-0812">Transmembrane</keyword>
<dbReference type="Proteomes" id="UP000027583">
    <property type="component" value="Unassembled WGS sequence"/>
</dbReference>
<feature type="domain" description="OmpA-like" evidence="9">
    <location>
        <begin position="204"/>
        <end position="325"/>
    </location>
</feature>
<evidence type="ECO:0000256" key="4">
    <source>
        <dbReference type="ARBA" id="ARBA00022692"/>
    </source>
</evidence>
<protein>
    <submittedName>
        <fullName evidence="10">Flagellar motor rotation protein MotB</fullName>
    </submittedName>
</protein>
<evidence type="ECO:0000256" key="1">
    <source>
        <dbReference type="ARBA" id="ARBA00004162"/>
    </source>
</evidence>
<keyword evidence="10" id="KW-0966">Cell projection</keyword>
<dbReference type="PANTHER" id="PTHR30329:SF21">
    <property type="entry name" value="LIPOPROTEIN YIAD-RELATED"/>
    <property type="match status" value="1"/>
</dbReference>
<evidence type="ECO:0000256" key="3">
    <source>
        <dbReference type="ARBA" id="ARBA00022475"/>
    </source>
</evidence>
<dbReference type="RefSeq" id="WP_051757734.1">
    <property type="nucleotide sequence ID" value="NZ_CBLX010000019.1"/>
</dbReference>
<keyword evidence="10" id="KW-0969">Cilium</keyword>
<evidence type="ECO:0000256" key="6">
    <source>
        <dbReference type="ARBA" id="ARBA00023136"/>
    </source>
</evidence>
<evidence type="ECO:0000256" key="8">
    <source>
        <dbReference type="SAM" id="MobiDB-lite"/>
    </source>
</evidence>
<organism evidence="10 11">
    <name type="scientific">Asaia bogorensis</name>
    <dbReference type="NCBI Taxonomy" id="91915"/>
    <lineage>
        <taxon>Bacteria</taxon>
        <taxon>Pseudomonadati</taxon>
        <taxon>Pseudomonadota</taxon>
        <taxon>Alphaproteobacteria</taxon>
        <taxon>Acetobacterales</taxon>
        <taxon>Acetobacteraceae</taxon>
        <taxon>Asaia</taxon>
    </lineage>
</organism>
<evidence type="ECO:0000313" key="11">
    <source>
        <dbReference type="Proteomes" id="UP000027583"/>
    </source>
</evidence>
<reference evidence="10 11" key="1">
    <citation type="journal article" date="2014" name="Genome Biol. Evol.">
        <title>Acetic acid bacteria genomes reveal functional traits for adaptation to life in insect guts.</title>
        <authorList>
            <person name="Chouaia B."/>
            <person name="Gaiarsa S."/>
            <person name="Crotti E."/>
            <person name="Comandatore F."/>
            <person name="Degli Esposti M."/>
            <person name="Ricci I."/>
            <person name="Alma A."/>
            <person name="Favia G."/>
            <person name="Bandi C."/>
            <person name="Daffonchio D."/>
        </authorList>
    </citation>
    <scope>NUCLEOTIDE SEQUENCE [LARGE SCALE GENOMIC DNA]</scope>
    <source>
        <strain evidence="10 11">SF2.1</strain>
    </source>
</reference>
<dbReference type="PROSITE" id="PS51123">
    <property type="entry name" value="OMPA_2"/>
    <property type="match status" value="1"/>
</dbReference>
<keyword evidence="3" id="KW-1003">Cell membrane</keyword>
<name>A0A060QL84_9PROT</name>
<dbReference type="SUPFAM" id="SSF103088">
    <property type="entry name" value="OmpA-like"/>
    <property type="match status" value="1"/>
</dbReference>
<evidence type="ECO:0000256" key="2">
    <source>
        <dbReference type="ARBA" id="ARBA00008914"/>
    </source>
</evidence>
<accession>A0A060QL84</accession>
<dbReference type="EMBL" id="CBLX010000019">
    <property type="protein sequence ID" value="CDG40551.1"/>
    <property type="molecule type" value="Genomic_DNA"/>
</dbReference>
<dbReference type="Pfam" id="PF00691">
    <property type="entry name" value="OmpA"/>
    <property type="match status" value="1"/>
</dbReference>
<dbReference type="InterPro" id="IPR025713">
    <property type="entry name" value="MotB-like_N_dom"/>
</dbReference>
<dbReference type="CDD" id="cd07185">
    <property type="entry name" value="OmpA_C-like"/>
    <property type="match status" value="1"/>
</dbReference>
<comment type="subcellular location">
    <subcellularLocation>
        <location evidence="1">Cell membrane</location>
        <topology evidence="1">Single-pass membrane protein</topology>
    </subcellularLocation>
</comment>
<feature type="region of interest" description="Disordered" evidence="8">
    <location>
        <begin position="331"/>
        <end position="368"/>
    </location>
</feature>
<dbReference type="InterPro" id="IPR006665">
    <property type="entry name" value="OmpA-like"/>
</dbReference>
<dbReference type="InterPro" id="IPR050330">
    <property type="entry name" value="Bact_OuterMem_StrucFunc"/>
</dbReference>
<gene>
    <name evidence="10" type="ORF">ASAP_2506</name>
</gene>
<dbReference type="Pfam" id="PF13677">
    <property type="entry name" value="MotB_plug"/>
    <property type="match status" value="1"/>
</dbReference>
<evidence type="ECO:0000256" key="5">
    <source>
        <dbReference type="ARBA" id="ARBA00022989"/>
    </source>
</evidence>
<feature type="compositionally biased region" description="Basic and acidic residues" evidence="8">
    <location>
        <begin position="12"/>
        <end position="23"/>
    </location>
</feature>
<evidence type="ECO:0000256" key="7">
    <source>
        <dbReference type="PROSITE-ProRule" id="PRU00473"/>
    </source>
</evidence>
<evidence type="ECO:0000313" key="10">
    <source>
        <dbReference type="EMBL" id="CDG40551.1"/>
    </source>
</evidence>
<keyword evidence="6 7" id="KW-0472">Membrane</keyword>
<dbReference type="InterPro" id="IPR036737">
    <property type="entry name" value="OmpA-like_sf"/>
</dbReference>
<dbReference type="AlphaFoldDB" id="A0A060QL84"/>
<sequence length="368" mass="39720">MARKNRPSVIIRRQDEDGHEPHHGGAWKIAYADFMTAMMAFFLVMWLLNATTDEQRRGIAQYFNPLADEKSAIPPEKIVDTPPAPMMGGSSFDRLEDNENMDTAGPVPVPYEEHGASSPIEAVPAFHHQSEHESLPAQAAIVPIGGPEAGSRHDKLGPVGSEASRAEQANLHDMTRNLEQALKAGKDTSDHLDNVAISYGRDEIRIELHDTENVPMFELGASAPNKAARAMLGEIAKWLAPMPERISIVGYTDAAPFKGKDAGGMSNWTLSALRADQSREILVKSGYPDPKILDVSGGADRELADPAIPSAAANRRVVIIMHRLHPDIDQLEAGSGTLTGEHEKPVDNSPGSPKIMPQAGHSASSPNP</sequence>
<dbReference type="Gene3D" id="3.30.1330.60">
    <property type="entry name" value="OmpA-like domain"/>
    <property type="match status" value="1"/>
</dbReference>
<dbReference type="GO" id="GO:0005886">
    <property type="term" value="C:plasma membrane"/>
    <property type="evidence" value="ECO:0007669"/>
    <property type="project" value="UniProtKB-SubCell"/>
</dbReference>
<reference evidence="10 11" key="2">
    <citation type="journal article" date="2014" name="PLoS ONE">
        <title>Evolution of mitochondria reconstructed from the energy metabolism of living bacteria.</title>
        <authorList>
            <person name="Degli Esposti M."/>
            <person name="Chouaia B."/>
            <person name="Comandatore F."/>
            <person name="Crotti E."/>
            <person name="Sassera D."/>
            <person name="Lievens P.M."/>
            <person name="Daffonchio D."/>
            <person name="Bandi C."/>
        </authorList>
    </citation>
    <scope>NUCLEOTIDE SEQUENCE [LARGE SCALE GENOMIC DNA]</scope>
    <source>
        <strain evidence="10 11">SF2.1</strain>
    </source>
</reference>
<dbReference type="PANTHER" id="PTHR30329">
    <property type="entry name" value="STATOR ELEMENT OF FLAGELLAR MOTOR COMPLEX"/>
    <property type="match status" value="1"/>
</dbReference>
<keyword evidence="5" id="KW-1133">Transmembrane helix</keyword>
<evidence type="ECO:0000259" key="9">
    <source>
        <dbReference type="PROSITE" id="PS51123"/>
    </source>
</evidence>
<proteinExistence type="inferred from homology"/>
<dbReference type="eggNOG" id="COG1360">
    <property type="taxonomic scope" value="Bacteria"/>
</dbReference>
<keyword evidence="10" id="KW-0282">Flagellum</keyword>